<dbReference type="EMBL" id="UOFK01000082">
    <property type="protein sequence ID" value="VAW75541.1"/>
    <property type="molecule type" value="Genomic_DNA"/>
</dbReference>
<dbReference type="InterPro" id="IPR036366">
    <property type="entry name" value="PGBDSf"/>
</dbReference>
<dbReference type="SUPFAM" id="SSF47090">
    <property type="entry name" value="PGBD-like"/>
    <property type="match status" value="1"/>
</dbReference>
<dbReference type="Gene3D" id="1.10.101.10">
    <property type="entry name" value="PGBD-like superfamily/PGBD"/>
    <property type="match status" value="1"/>
</dbReference>
<proteinExistence type="predicted"/>
<evidence type="ECO:0000259" key="2">
    <source>
        <dbReference type="SMART" id="SM00382"/>
    </source>
</evidence>
<dbReference type="Gene3D" id="3.90.70.10">
    <property type="entry name" value="Cysteine proteinases"/>
    <property type="match status" value="1"/>
</dbReference>
<dbReference type="AlphaFoldDB" id="A0A3B0Y7E2"/>
<dbReference type="InterPro" id="IPR052026">
    <property type="entry name" value="ExeA_AAA_ATPase_DNA-bind"/>
</dbReference>
<dbReference type="InterPro" id="IPR027417">
    <property type="entry name" value="P-loop_NTPase"/>
</dbReference>
<protein>
    <submittedName>
        <fullName evidence="3">General secretion pathway protein A</fullName>
    </submittedName>
</protein>
<dbReference type="CDD" id="cd00009">
    <property type="entry name" value="AAA"/>
    <property type="match status" value="1"/>
</dbReference>
<reference evidence="3" key="1">
    <citation type="submission" date="2018-06" db="EMBL/GenBank/DDBJ databases">
        <authorList>
            <person name="Zhirakovskaya E."/>
        </authorList>
    </citation>
    <scope>NUCLEOTIDE SEQUENCE</scope>
</reference>
<organism evidence="3">
    <name type="scientific">hydrothermal vent metagenome</name>
    <dbReference type="NCBI Taxonomy" id="652676"/>
    <lineage>
        <taxon>unclassified sequences</taxon>
        <taxon>metagenomes</taxon>
        <taxon>ecological metagenomes</taxon>
    </lineage>
</organism>
<dbReference type="SUPFAM" id="SSF52540">
    <property type="entry name" value="P-loop containing nucleoside triphosphate hydrolases"/>
    <property type="match status" value="1"/>
</dbReference>
<accession>A0A3B0Y7E2</accession>
<keyword evidence="1" id="KW-1133">Transmembrane helix</keyword>
<dbReference type="GO" id="GO:0016887">
    <property type="term" value="F:ATP hydrolysis activity"/>
    <property type="evidence" value="ECO:0007669"/>
    <property type="project" value="InterPro"/>
</dbReference>
<dbReference type="Pfam" id="PF13401">
    <property type="entry name" value="AAA_22"/>
    <property type="match status" value="1"/>
</dbReference>
<keyword evidence="1" id="KW-0812">Transmembrane</keyword>
<sequence>MYQKHFGLTQRPFSIAPDPRFLYMSLQHREALAHLLYGVGEGGGFVQLTGEVGTGKTTICRCLLEQLPEHVNLALILNPRVSAQELLASLCDELQIQYARDTTSIKSLTDVLSTYLLEGHSHGQRTVLMIDEAQNLSADALEQVRLLTNLETTREKLLQIILVGQPELRDLLAREDLRQLSQRITARYHLEPISRAETAAYIRHRLQICGASEPIFTEDAIDLIQKLSGGVPRLINVLCDRAMLGAFVEGRRRIDEAIVRRAAGEVLPEEGLSAPISRAWLWAVAAIAAVAIALSLFLFWNKTHLKSAPPPVAVLDVPVVPAPVVDNVPEAAALAGHEEPTPVALSDLMPVGSVGVDPPVLELRQVLANAGPDAVTRAWAELYRLWGIQANVRTDEQACAQAPGVGLRCLQGSGSWTVLSYYDRPALLMLVASGGRHVPMLLQEVLGSEARIQLDGRELVVPVTEVERYWFGEYRLLWRTPPEGMPVLRPGDRSTDVAWLRDRLQTVTGMTSITADPNFYDAGLKALVQSFQRDQELKADGVAGARTLINLNNLEKQTGVPRLGVSRS</sequence>
<evidence type="ECO:0000256" key="1">
    <source>
        <dbReference type="SAM" id="Phobius"/>
    </source>
</evidence>
<dbReference type="InterPro" id="IPR036365">
    <property type="entry name" value="PGBD-like_sf"/>
</dbReference>
<dbReference type="PANTHER" id="PTHR35894:SF1">
    <property type="entry name" value="PHOSPHORIBULOKINASE _ URIDINE KINASE FAMILY"/>
    <property type="match status" value="1"/>
</dbReference>
<evidence type="ECO:0000313" key="3">
    <source>
        <dbReference type="EMBL" id="VAW75541.1"/>
    </source>
</evidence>
<dbReference type="SMART" id="SM00382">
    <property type="entry name" value="AAA"/>
    <property type="match status" value="1"/>
</dbReference>
<gene>
    <name evidence="3" type="ORF">MNBD_GAMMA13-976</name>
</gene>
<name>A0A3B0Y7E2_9ZZZZ</name>
<dbReference type="InterPro" id="IPR003593">
    <property type="entry name" value="AAA+_ATPase"/>
</dbReference>
<feature type="transmembrane region" description="Helical" evidence="1">
    <location>
        <begin position="279"/>
        <end position="300"/>
    </location>
</feature>
<dbReference type="Gene3D" id="3.40.50.300">
    <property type="entry name" value="P-loop containing nucleotide triphosphate hydrolases"/>
    <property type="match status" value="1"/>
</dbReference>
<keyword evidence="1" id="KW-0472">Membrane</keyword>
<dbReference type="InterPro" id="IPR049945">
    <property type="entry name" value="AAA_22"/>
</dbReference>
<dbReference type="PANTHER" id="PTHR35894">
    <property type="entry name" value="GENERAL SECRETION PATHWAY PROTEIN A-RELATED"/>
    <property type="match status" value="1"/>
</dbReference>
<feature type="domain" description="AAA+ ATPase" evidence="2">
    <location>
        <begin position="42"/>
        <end position="185"/>
    </location>
</feature>
<dbReference type="InterPro" id="IPR002477">
    <property type="entry name" value="Peptidoglycan-bd-like"/>
</dbReference>
<dbReference type="Pfam" id="PF01471">
    <property type="entry name" value="PG_binding_1"/>
    <property type="match status" value="1"/>
</dbReference>